<organism evidence="1 2">
    <name type="scientific">Sporosarcina globispora</name>
    <name type="common">Bacillus globisporus</name>
    <dbReference type="NCBI Taxonomy" id="1459"/>
    <lineage>
        <taxon>Bacteria</taxon>
        <taxon>Bacillati</taxon>
        <taxon>Bacillota</taxon>
        <taxon>Bacilli</taxon>
        <taxon>Bacillales</taxon>
        <taxon>Caryophanaceae</taxon>
        <taxon>Sporosarcina</taxon>
    </lineage>
</organism>
<keyword evidence="2" id="KW-1185">Reference proteome</keyword>
<reference evidence="2" key="1">
    <citation type="submission" date="2015-07" db="EMBL/GenBank/DDBJ databases">
        <title>Fjat-10036 dsm4.</title>
        <authorList>
            <person name="Liu B."/>
            <person name="Wang J."/>
            <person name="Zhu Y."/>
            <person name="Liu G."/>
            <person name="Chen Q."/>
            <person name="Chen Z."/>
            <person name="Lan J."/>
            <person name="Che J."/>
            <person name="Ge C."/>
            <person name="Shi H."/>
            <person name="Pan Z."/>
            <person name="Liu X."/>
        </authorList>
    </citation>
    <scope>NUCLEOTIDE SEQUENCE [LARGE SCALE GENOMIC DNA]</scope>
    <source>
        <strain evidence="2">DSM 4</strain>
    </source>
</reference>
<dbReference type="AlphaFoldDB" id="A0A0M0GHE9"/>
<protein>
    <submittedName>
        <fullName evidence="1">Uncharacterized protein</fullName>
    </submittedName>
</protein>
<evidence type="ECO:0000313" key="2">
    <source>
        <dbReference type="Proteomes" id="UP000037109"/>
    </source>
</evidence>
<name>A0A0M0GHE9_SPOGL</name>
<proteinExistence type="predicted"/>
<comment type="caution">
    <text evidence="1">The sequence shown here is derived from an EMBL/GenBank/DDBJ whole genome shotgun (WGS) entry which is preliminary data.</text>
</comment>
<accession>A0A0M0GHE9</accession>
<evidence type="ECO:0000313" key="1">
    <source>
        <dbReference type="EMBL" id="KON89274.1"/>
    </source>
</evidence>
<sequence>MNSKRRKKPAVVQWKGRFGQGAREKAYFCPKTRQVRTGSLRVSLLLSKEEAAKSLRQGVQELTYYCRAPCISINRKCY</sequence>
<dbReference type="Proteomes" id="UP000037109">
    <property type="component" value="Unassembled WGS sequence"/>
</dbReference>
<dbReference type="PATRIC" id="fig|1459.3.peg.4915"/>
<gene>
    <name evidence="1" type="ORF">AF332_22315</name>
</gene>
<dbReference type="EMBL" id="LGUF01000007">
    <property type="protein sequence ID" value="KON89274.1"/>
    <property type="molecule type" value="Genomic_DNA"/>
</dbReference>